<organism evidence="6 7">
    <name type="scientific">Pseudohaliea rubra DSM 19751</name>
    <dbReference type="NCBI Taxonomy" id="1265313"/>
    <lineage>
        <taxon>Bacteria</taxon>
        <taxon>Pseudomonadati</taxon>
        <taxon>Pseudomonadota</taxon>
        <taxon>Gammaproteobacteria</taxon>
        <taxon>Cellvibrionales</taxon>
        <taxon>Halieaceae</taxon>
        <taxon>Pseudohaliea</taxon>
    </lineage>
</organism>
<dbReference type="PROSITE" id="PS00149">
    <property type="entry name" value="SULFATASE_2"/>
    <property type="match status" value="1"/>
</dbReference>
<dbReference type="Pfam" id="PF00884">
    <property type="entry name" value="Sulfatase"/>
    <property type="match status" value="1"/>
</dbReference>
<evidence type="ECO:0000256" key="2">
    <source>
        <dbReference type="ARBA" id="ARBA00022723"/>
    </source>
</evidence>
<dbReference type="PANTHER" id="PTHR42693">
    <property type="entry name" value="ARYLSULFATASE FAMILY MEMBER"/>
    <property type="match status" value="1"/>
</dbReference>
<keyword evidence="7" id="KW-1185">Reference proteome</keyword>
<evidence type="ECO:0000256" key="1">
    <source>
        <dbReference type="ARBA" id="ARBA00008779"/>
    </source>
</evidence>
<dbReference type="SUPFAM" id="SSF53649">
    <property type="entry name" value="Alkaline phosphatase-like"/>
    <property type="match status" value="1"/>
</dbReference>
<feature type="domain" description="Sulfatase N-terminal" evidence="5">
    <location>
        <begin position="31"/>
        <end position="438"/>
    </location>
</feature>
<evidence type="ECO:0000313" key="7">
    <source>
        <dbReference type="Proteomes" id="UP000029640"/>
    </source>
</evidence>
<name>A0A095VT15_9GAMM</name>
<reference evidence="6 7" key="1">
    <citation type="journal article" date="2014" name="Genome Announc.">
        <title>Genome Sequence of Gammaproteobacterial Pseudohaliea rubra Type Strain DSM 19751, Isolated from Coastal Seawater of the Mediterranean Sea.</title>
        <authorList>
            <person name="Spring S."/>
            <person name="Fiebig A."/>
            <person name="Riedel T."/>
            <person name="Goker M."/>
            <person name="Klenk H.P."/>
        </authorList>
    </citation>
    <scope>NUCLEOTIDE SEQUENCE [LARGE SCALE GENOMIC DNA]</scope>
    <source>
        <strain evidence="6 7">DSM 19751</strain>
    </source>
</reference>
<proteinExistence type="inferred from homology"/>
<dbReference type="PROSITE" id="PS00523">
    <property type="entry name" value="SULFATASE_1"/>
    <property type="match status" value="1"/>
</dbReference>
<dbReference type="InterPro" id="IPR000917">
    <property type="entry name" value="Sulfatase_N"/>
</dbReference>
<dbReference type="STRING" id="1265313.HRUBRA_00911"/>
<comment type="similarity">
    <text evidence="1">Belongs to the sulfatase family.</text>
</comment>
<dbReference type="InterPro" id="IPR050738">
    <property type="entry name" value="Sulfatase"/>
</dbReference>
<accession>A0A095VT15</accession>
<evidence type="ECO:0000259" key="5">
    <source>
        <dbReference type="Pfam" id="PF00884"/>
    </source>
</evidence>
<sequence length="554" mass="60559">MILLPLALATAAGGATQQAQKAGSRSPEQRPNFLFIVADDLGFTDISRLGSEIPTPQINAIADQGILFTRFYTSAMCSPTRAMLLTGVDHHRAGLGNMADLLSANQRGKPGYEGYLNDQVVTVPRLLKDAGYHTYMAGKWHLGMAETQTPTARGFERSFALMDGAASHFADMAGATTFHPRAIYREDGELVEALPADFYSTRFYTSRLIDYIDAGLDDGKPFFAYAAYTAPHWPLQAPDDVRDKYASRYDEGYDQLRKQRFARLKARGLLPEGAEDPGRTASVPPWQQLSAQDKALAARQMEVYAAMIDDLDANIGRLLAFLRERGQLRHTFVVFLSDNGADGFSLDRAPPHIADHAQHFDQSFDNIGRANSFTFVGARWADVSEAPFRLYKTMPSEGGIRSPAAIRYPMAGGPAGMINAHTTSVMDLAPTVLELAGVPHPGGEGADEPYAMDGRSLVPIIKGHQDAVRDAADTLGIELAGRRGIIKGHWKALHIPPPAGSGRWELFDLATDPGEQLDLAAQRPEKLAELIRDWDAYQADAGIVLPERGARLRR</sequence>
<evidence type="ECO:0000256" key="4">
    <source>
        <dbReference type="ARBA" id="ARBA00022837"/>
    </source>
</evidence>
<keyword evidence="2" id="KW-0479">Metal-binding</keyword>
<dbReference type="PANTHER" id="PTHR42693:SF33">
    <property type="entry name" value="ARYLSULFATASE"/>
    <property type="match status" value="1"/>
</dbReference>
<dbReference type="Proteomes" id="UP000029640">
    <property type="component" value="Unassembled WGS sequence"/>
</dbReference>
<dbReference type="EC" id="3.1.6.1" evidence="6"/>
<dbReference type="HOGENOM" id="CLU_006332_11_1_6"/>
<evidence type="ECO:0000313" key="6">
    <source>
        <dbReference type="EMBL" id="KGE04572.1"/>
    </source>
</evidence>
<dbReference type="CDD" id="cd16025">
    <property type="entry name" value="PAS_like"/>
    <property type="match status" value="1"/>
</dbReference>
<comment type="caution">
    <text evidence="6">The sequence shown here is derived from an EMBL/GenBank/DDBJ whole genome shotgun (WGS) entry which is preliminary data.</text>
</comment>
<protein>
    <submittedName>
        <fullName evidence="6">Arylsulfatase</fullName>
        <ecNumber evidence="6">3.1.6.1</ecNumber>
    </submittedName>
</protein>
<dbReference type="Gene3D" id="3.30.1120.10">
    <property type="match status" value="1"/>
</dbReference>
<keyword evidence="3 6" id="KW-0378">Hydrolase</keyword>
<dbReference type="AlphaFoldDB" id="A0A095VT15"/>
<dbReference type="InterPro" id="IPR024607">
    <property type="entry name" value="Sulfatase_CS"/>
</dbReference>
<gene>
    <name evidence="6" type="ORF">HRUBRA_00911</name>
</gene>
<dbReference type="eggNOG" id="COG3119">
    <property type="taxonomic scope" value="Bacteria"/>
</dbReference>
<evidence type="ECO:0000256" key="3">
    <source>
        <dbReference type="ARBA" id="ARBA00022801"/>
    </source>
</evidence>
<dbReference type="PATRIC" id="fig|1265313.6.peg.903"/>
<dbReference type="InterPro" id="IPR017850">
    <property type="entry name" value="Alkaline_phosphatase_core_sf"/>
</dbReference>
<dbReference type="GO" id="GO:0004065">
    <property type="term" value="F:arylsulfatase activity"/>
    <property type="evidence" value="ECO:0007669"/>
    <property type="project" value="UniProtKB-EC"/>
</dbReference>
<keyword evidence="4" id="KW-0106">Calcium</keyword>
<dbReference type="Gene3D" id="3.40.720.10">
    <property type="entry name" value="Alkaline Phosphatase, subunit A"/>
    <property type="match status" value="1"/>
</dbReference>
<dbReference type="GO" id="GO:0046872">
    <property type="term" value="F:metal ion binding"/>
    <property type="evidence" value="ECO:0007669"/>
    <property type="project" value="UniProtKB-KW"/>
</dbReference>
<dbReference type="RefSeq" id="WP_201771520.1">
    <property type="nucleotide sequence ID" value="NZ_KN234749.1"/>
</dbReference>
<dbReference type="EMBL" id="AUVB01000024">
    <property type="protein sequence ID" value="KGE04572.1"/>
    <property type="molecule type" value="Genomic_DNA"/>
</dbReference>